<dbReference type="RefSeq" id="WP_094018452.1">
    <property type="nucleotide sequence ID" value="NZ_NMQW01000057.1"/>
</dbReference>
<reference evidence="2 3" key="1">
    <citation type="submission" date="2017-07" db="EMBL/GenBank/DDBJ databases">
        <title>Genome sequencing and assembly of Paenibacillus rigui.</title>
        <authorList>
            <person name="Mayilraj S."/>
        </authorList>
    </citation>
    <scope>NUCLEOTIDE SEQUENCE [LARGE SCALE GENOMIC DNA]</scope>
    <source>
        <strain evidence="2 3">JCM 16352</strain>
    </source>
</reference>
<organism evidence="2 3">
    <name type="scientific">Paenibacillus rigui</name>
    <dbReference type="NCBI Taxonomy" id="554312"/>
    <lineage>
        <taxon>Bacteria</taxon>
        <taxon>Bacillati</taxon>
        <taxon>Bacillota</taxon>
        <taxon>Bacilli</taxon>
        <taxon>Bacillales</taxon>
        <taxon>Paenibacillaceae</taxon>
        <taxon>Paenibacillus</taxon>
    </lineage>
</organism>
<sequence>MTLYIPVNSVSHTYHKQERDKITKAHFHKIQAQSIVHPVQPPLADPAWYWLFTLLPRSSKDDSPSPHHGTFRRIGCAGSSRGTAGAPVPWPSRPEVNPSGSSKPLKVIAYNERMESIARHILPDN</sequence>
<evidence type="ECO:0000256" key="1">
    <source>
        <dbReference type="SAM" id="MobiDB-lite"/>
    </source>
</evidence>
<proteinExistence type="predicted"/>
<protein>
    <submittedName>
        <fullName evidence="2">Uncharacterized protein</fullName>
    </submittedName>
</protein>
<accession>A0A229UHH3</accession>
<dbReference type="EMBL" id="NMQW01000057">
    <property type="protein sequence ID" value="OXM82810.1"/>
    <property type="molecule type" value="Genomic_DNA"/>
</dbReference>
<keyword evidence="3" id="KW-1185">Reference proteome</keyword>
<gene>
    <name evidence="2" type="ORF">CF651_29555</name>
</gene>
<name>A0A229UHH3_9BACL</name>
<comment type="caution">
    <text evidence="2">The sequence shown here is derived from an EMBL/GenBank/DDBJ whole genome shotgun (WGS) entry which is preliminary data.</text>
</comment>
<evidence type="ECO:0000313" key="2">
    <source>
        <dbReference type="EMBL" id="OXM82810.1"/>
    </source>
</evidence>
<dbReference type="AlphaFoldDB" id="A0A229UHH3"/>
<evidence type="ECO:0000313" key="3">
    <source>
        <dbReference type="Proteomes" id="UP000215509"/>
    </source>
</evidence>
<dbReference type="Proteomes" id="UP000215509">
    <property type="component" value="Unassembled WGS sequence"/>
</dbReference>
<feature type="region of interest" description="Disordered" evidence="1">
    <location>
        <begin position="59"/>
        <end position="107"/>
    </location>
</feature>